<sequence length="84" mass="9264">MGIRHVQLLGIRFGILIYDVNAVFTFAAGAMLTAICASVPPYTMIMGGRRHELSPEEYVVAALMLFGDIYEIFVNILNLLNTAD</sequence>
<dbReference type="AlphaFoldDB" id="A0A2G9U1C3"/>
<evidence type="ECO:0000313" key="3">
    <source>
        <dbReference type="Proteomes" id="UP000230423"/>
    </source>
</evidence>
<gene>
    <name evidence="2" type="ORF">TELCIR_14307</name>
</gene>
<dbReference type="EMBL" id="KZ350254">
    <property type="protein sequence ID" value="PIO64076.1"/>
    <property type="molecule type" value="Genomic_DNA"/>
</dbReference>
<proteinExistence type="predicted"/>
<dbReference type="OrthoDB" id="7933078at2759"/>
<keyword evidence="3" id="KW-1185">Reference proteome</keyword>
<reference evidence="2 3" key="1">
    <citation type="submission" date="2015-09" db="EMBL/GenBank/DDBJ databases">
        <title>Draft genome of the parasitic nematode Teladorsagia circumcincta isolate WARC Sus (inbred).</title>
        <authorList>
            <person name="Mitreva M."/>
        </authorList>
    </citation>
    <scope>NUCLEOTIDE SEQUENCE [LARGE SCALE GENOMIC DNA]</scope>
    <source>
        <strain evidence="2 3">S</strain>
    </source>
</reference>
<evidence type="ECO:0000313" key="2">
    <source>
        <dbReference type="EMBL" id="PIO64076.1"/>
    </source>
</evidence>
<evidence type="ECO:0000256" key="1">
    <source>
        <dbReference type="SAM" id="Phobius"/>
    </source>
</evidence>
<dbReference type="Proteomes" id="UP000230423">
    <property type="component" value="Unassembled WGS sequence"/>
</dbReference>
<keyword evidence="1" id="KW-0472">Membrane</keyword>
<name>A0A2G9U1C3_TELCI</name>
<keyword evidence="1" id="KW-1133">Transmembrane helix</keyword>
<feature type="transmembrane region" description="Helical" evidence="1">
    <location>
        <begin position="15"/>
        <end position="37"/>
    </location>
</feature>
<accession>A0A2G9U1C3</accession>
<organism evidence="2 3">
    <name type="scientific">Teladorsagia circumcincta</name>
    <name type="common">Brown stomach worm</name>
    <name type="synonym">Ostertagia circumcincta</name>
    <dbReference type="NCBI Taxonomy" id="45464"/>
    <lineage>
        <taxon>Eukaryota</taxon>
        <taxon>Metazoa</taxon>
        <taxon>Ecdysozoa</taxon>
        <taxon>Nematoda</taxon>
        <taxon>Chromadorea</taxon>
        <taxon>Rhabditida</taxon>
        <taxon>Rhabditina</taxon>
        <taxon>Rhabditomorpha</taxon>
        <taxon>Strongyloidea</taxon>
        <taxon>Trichostrongylidae</taxon>
        <taxon>Teladorsagia</taxon>
    </lineage>
</organism>
<feature type="transmembrane region" description="Helical" evidence="1">
    <location>
        <begin position="58"/>
        <end position="80"/>
    </location>
</feature>
<protein>
    <submittedName>
        <fullName evidence="2">Uncharacterized protein</fullName>
    </submittedName>
</protein>
<keyword evidence="1" id="KW-0812">Transmembrane</keyword>